<accession>A0A5J4VRF2</accession>
<proteinExistence type="predicted"/>
<dbReference type="AlphaFoldDB" id="A0A5J4VRF2"/>
<comment type="caution">
    <text evidence="1">The sequence shown here is derived from an EMBL/GenBank/DDBJ whole genome shotgun (WGS) entry which is preliminary data.</text>
</comment>
<sequence length="589" mass="65854">MKKHDVDEMINDANELIRAVEDQIPPPATISNFVQKTEEELYQTIQGRLRQQLDERVPFDSMSDNLYITKFDALEGLVMSETFNDQLLDKADKTDLDSYVTLGTAQSIYANKTFNNACRFTSTTDGMSTITGASFVKSEMDDSVVLLGAGGTKPISEFVSAPTDLSNYYNKNETYSKTESDSKYVDMTTDQTIDGNKTFSLQVKAATFKIHGYSSDYVVMSGSMKNKSHFVQTDEVDQTVAGTKTFSNNITAPAFVKSGGTHQEVLLANGSTKTLSEFSGGSVDDSNYVKKTGQTLQVIKGYIRKSMQGVDDEPSEEDEDYITRGEVATQYIGKWNDQQIIGTKSFYASVTANGFIMKNGTNQEVLLANGSTKPLSDFSGLGGDMSNYVKKTGTDIQVINGILRKGEDEEEEQEDDDYITRGEYNNKTNNIVYSNCVQKAGQNTQSVRGRKLYFIPFGIEDDDSQLLTNTTYPTLHEVSNVLTSKFYNFYQVMTPPVMLSGFTASQSSLIRINNQMYFFYFVVKPNTTVQAYQGNDICTVNPPPLYTLFRPLNSDYLAMFTTDGYVHFTIQTTVWTQNVNEVINTFWVR</sequence>
<dbReference type="Gene3D" id="6.10.140.2190">
    <property type="match status" value="1"/>
</dbReference>
<dbReference type="EMBL" id="SNRW01005484">
    <property type="protein sequence ID" value="KAA6384979.1"/>
    <property type="molecule type" value="Genomic_DNA"/>
</dbReference>
<reference evidence="1 2" key="1">
    <citation type="submission" date="2019-03" db="EMBL/GenBank/DDBJ databases">
        <title>Single cell metagenomics reveals metabolic interactions within the superorganism composed of flagellate Streblomastix strix and complex community of Bacteroidetes bacteria on its surface.</title>
        <authorList>
            <person name="Treitli S.C."/>
            <person name="Kolisko M."/>
            <person name="Husnik F."/>
            <person name="Keeling P."/>
            <person name="Hampl V."/>
        </authorList>
    </citation>
    <scope>NUCLEOTIDE SEQUENCE [LARGE SCALE GENOMIC DNA]</scope>
    <source>
        <strain evidence="1">ST1C</strain>
    </source>
</reference>
<organism evidence="1 2">
    <name type="scientific">Streblomastix strix</name>
    <dbReference type="NCBI Taxonomy" id="222440"/>
    <lineage>
        <taxon>Eukaryota</taxon>
        <taxon>Metamonada</taxon>
        <taxon>Preaxostyla</taxon>
        <taxon>Oxymonadida</taxon>
        <taxon>Streblomastigidae</taxon>
        <taxon>Streblomastix</taxon>
    </lineage>
</organism>
<dbReference type="Proteomes" id="UP000324800">
    <property type="component" value="Unassembled WGS sequence"/>
</dbReference>
<name>A0A5J4VRF2_9EUKA</name>
<evidence type="ECO:0000313" key="2">
    <source>
        <dbReference type="Proteomes" id="UP000324800"/>
    </source>
</evidence>
<gene>
    <name evidence="1" type="ORF">EZS28_019491</name>
</gene>
<protein>
    <submittedName>
        <fullName evidence="1">Uncharacterized protein</fullName>
    </submittedName>
</protein>
<evidence type="ECO:0000313" key="1">
    <source>
        <dbReference type="EMBL" id="KAA6384979.1"/>
    </source>
</evidence>